<dbReference type="Proteomes" id="UP000247978">
    <property type="component" value="Unassembled WGS sequence"/>
</dbReference>
<proteinExistence type="predicted"/>
<reference evidence="1 2" key="1">
    <citation type="submission" date="2018-05" db="EMBL/GenBank/DDBJ databases">
        <title>Genomic Encyclopedia of Type Strains, Phase IV (KMG-IV): sequencing the most valuable type-strain genomes for metagenomic binning, comparative biology and taxonomic classification.</title>
        <authorList>
            <person name="Goeker M."/>
        </authorList>
    </citation>
    <scope>NUCLEOTIDE SEQUENCE [LARGE SCALE GENOMIC DNA]</scope>
    <source>
        <strain evidence="1 2">DSM 28556</strain>
    </source>
</reference>
<organism evidence="1 2">
    <name type="scientific">Pseudogracilibacillus auburnensis</name>
    <dbReference type="NCBI Taxonomy" id="1494959"/>
    <lineage>
        <taxon>Bacteria</taxon>
        <taxon>Bacillati</taxon>
        <taxon>Bacillota</taxon>
        <taxon>Bacilli</taxon>
        <taxon>Bacillales</taxon>
        <taxon>Bacillaceae</taxon>
        <taxon>Pseudogracilibacillus</taxon>
    </lineage>
</organism>
<evidence type="ECO:0000313" key="2">
    <source>
        <dbReference type="Proteomes" id="UP000247978"/>
    </source>
</evidence>
<protein>
    <submittedName>
        <fullName evidence="1">Uncharacterized protein</fullName>
    </submittedName>
</protein>
<sequence length="74" mass="8322">MANLYGYVAHLPDYMAILYDYVAYLPAYLASLYGYVAHLPDYGISPTGSKLETSNRIETRGEVIKTTTRRLGDK</sequence>
<gene>
    <name evidence="1" type="ORF">DFR56_104137</name>
</gene>
<evidence type="ECO:0000313" key="1">
    <source>
        <dbReference type="EMBL" id="PXW87986.1"/>
    </source>
</evidence>
<name>A0A2V3W2L3_9BACI</name>
<accession>A0A2V3W2L3</accession>
<dbReference type="AlphaFoldDB" id="A0A2V3W2L3"/>
<keyword evidence="2" id="KW-1185">Reference proteome</keyword>
<dbReference type="EMBL" id="QJJQ01000004">
    <property type="protein sequence ID" value="PXW87986.1"/>
    <property type="molecule type" value="Genomic_DNA"/>
</dbReference>
<comment type="caution">
    <text evidence="1">The sequence shown here is derived from an EMBL/GenBank/DDBJ whole genome shotgun (WGS) entry which is preliminary data.</text>
</comment>